<comment type="caution">
    <text evidence="2">The sequence shown here is derived from an EMBL/GenBank/DDBJ whole genome shotgun (WGS) entry which is preliminary data.</text>
</comment>
<dbReference type="GO" id="GO:0010468">
    <property type="term" value="P:regulation of gene expression"/>
    <property type="evidence" value="ECO:0007669"/>
    <property type="project" value="InterPro"/>
</dbReference>
<dbReference type="GO" id="GO:0034087">
    <property type="term" value="P:establishment of mitotic sister chromatid cohesion"/>
    <property type="evidence" value="ECO:0007669"/>
    <property type="project" value="TreeGrafter"/>
</dbReference>
<feature type="compositionally biased region" description="Basic and acidic residues" evidence="1">
    <location>
        <begin position="269"/>
        <end position="280"/>
    </location>
</feature>
<feature type="compositionally biased region" description="Basic and acidic residues" evidence="1">
    <location>
        <begin position="222"/>
        <end position="231"/>
    </location>
</feature>
<dbReference type="InterPro" id="IPR033031">
    <property type="entry name" value="Scc2/Nipped-B"/>
</dbReference>
<feature type="compositionally biased region" description="Low complexity" evidence="1">
    <location>
        <begin position="52"/>
        <end position="62"/>
    </location>
</feature>
<dbReference type="GO" id="GO:0003682">
    <property type="term" value="F:chromatin binding"/>
    <property type="evidence" value="ECO:0007669"/>
    <property type="project" value="TreeGrafter"/>
</dbReference>
<feature type="compositionally biased region" description="Gly residues" evidence="1">
    <location>
        <begin position="258"/>
        <end position="267"/>
    </location>
</feature>
<evidence type="ECO:0000256" key="1">
    <source>
        <dbReference type="SAM" id="MobiDB-lite"/>
    </source>
</evidence>
<protein>
    <submittedName>
        <fullName evidence="2">Protein rad9</fullName>
    </submittedName>
</protein>
<dbReference type="GO" id="GO:0140588">
    <property type="term" value="P:chromatin looping"/>
    <property type="evidence" value="ECO:0007669"/>
    <property type="project" value="InterPro"/>
</dbReference>
<organism evidence="2 3">
    <name type="scientific">Zancudomyces culisetae</name>
    <name type="common">Gut fungus</name>
    <name type="synonym">Smittium culisetae</name>
    <dbReference type="NCBI Taxonomy" id="1213189"/>
    <lineage>
        <taxon>Eukaryota</taxon>
        <taxon>Fungi</taxon>
        <taxon>Fungi incertae sedis</taxon>
        <taxon>Zoopagomycota</taxon>
        <taxon>Kickxellomycotina</taxon>
        <taxon>Harpellomycetes</taxon>
        <taxon>Harpellales</taxon>
        <taxon>Legeriomycetaceae</taxon>
        <taxon>Zancudomyces</taxon>
    </lineage>
</organism>
<feature type="region of interest" description="Disordered" evidence="1">
    <location>
        <begin position="626"/>
        <end position="663"/>
    </location>
</feature>
<dbReference type="GO" id="GO:0071169">
    <property type="term" value="P:establishment of protein localization to chromatin"/>
    <property type="evidence" value="ECO:0007669"/>
    <property type="project" value="TreeGrafter"/>
</dbReference>
<dbReference type="EMBL" id="LSSK01000289">
    <property type="protein sequence ID" value="OMH83910.1"/>
    <property type="molecule type" value="Genomic_DNA"/>
</dbReference>
<feature type="compositionally biased region" description="Basic and acidic residues" evidence="1">
    <location>
        <begin position="640"/>
        <end position="663"/>
    </location>
</feature>
<reference evidence="3" key="1">
    <citation type="submission" date="2017-01" db="EMBL/GenBank/DDBJ databases">
        <authorList>
            <person name="Wang Y."/>
            <person name="White M."/>
            <person name="Kvist S."/>
            <person name="Moncalvo J.-M."/>
        </authorList>
    </citation>
    <scope>NUCLEOTIDE SEQUENCE [LARGE SCALE GENOMIC DNA]</scope>
    <source>
        <strain evidence="3">COL-18-3</strain>
    </source>
</reference>
<gene>
    <name evidence="2" type="ORF">AX774_g2574</name>
</gene>
<dbReference type="Proteomes" id="UP000188320">
    <property type="component" value="Unassembled WGS sequence"/>
</dbReference>
<keyword evidence="3" id="KW-1185">Reference proteome</keyword>
<dbReference type="GO" id="GO:0090694">
    <property type="term" value="C:Scc2-Scc4 cohesin loading complex"/>
    <property type="evidence" value="ECO:0007669"/>
    <property type="project" value="TreeGrafter"/>
</dbReference>
<dbReference type="GO" id="GO:1990414">
    <property type="term" value="P:replication-born double-strand break repair via sister chromatid exchange"/>
    <property type="evidence" value="ECO:0007669"/>
    <property type="project" value="TreeGrafter"/>
</dbReference>
<dbReference type="Pfam" id="PF12765">
    <property type="entry name" value="Cohesin_HEAT"/>
    <property type="match status" value="1"/>
</dbReference>
<dbReference type="PANTHER" id="PTHR21704">
    <property type="entry name" value="NIPPED-B-LIKE PROTEIN DELANGIN SCC2-RELATED"/>
    <property type="match status" value="1"/>
</dbReference>
<dbReference type="SUPFAM" id="SSF48371">
    <property type="entry name" value="ARM repeat"/>
    <property type="match status" value="1"/>
</dbReference>
<dbReference type="AlphaFoldDB" id="A0A1R1PSG4"/>
<feature type="region of interest" description="Disordered" evidence="1">
    <location>
        <begin position="222"/>
        <end position="280"/>
    </location>
</feature>
<evidence type="ECO:0000313" key="2">
    <source>
        <dbReference type="EMBL" id="OMH83910.1"/>
    </source>
</evidence>
<dbReference type="OrthoDB" id="418242at2759"/>
<feature type="region of interest" description="Disordered" evidence="1">
    <location>
        <begin position="52"/>
        <end position="72"/>
    </location>
</feature>
<dbReference type="PANTHER" id="PTHR21704:SF18">
    <property type="entry name" value="NIPPED-B-LIKE PROTEIN"/>
    <property type="match status" value="1"/>
</dbReference>
<sequence>MKVKSEKNAQDKKEEGKWIGKFEETAREAEDNAEQIAQFLIQRSIKGGGANSVGSVNNTSGGSRVGRNKGASNTTGVEAEYKEILETVVQDAIETAELVDWPVSALFLRTVVVQVMAIINGGQHHSNKYNDMIPTSAVTLSGVDVGIKGVCIELLSQISSFILVLESKKVPKPVISRKEFILHVRMLQKMKMRHETRASAVYFYATHWIIELERAKNDRRDLLKDKNEATKGSRKGKKGSQKATKSVHSMKKRRAKGGDQGEGGEGGVEQDKCDKNKGIKQDELNEVEQTKEVEKIEEVEIQKWINFAIYGTNEDGPGGIDIDIDDVDNTNNGNLTGMDDVGSIETKNYGLEVGKGCDDNEGTENINKQMELLATDFGPMLKLLISNLDSPIVAIRTKTIKGIGLVIAKKPNLLQKKSRSKLKKAIAMRLKDNSPLVREATVDLVGKYLLQAERNRLLHVGSVGKGKNNEESSDEMSDETEQNTILEQFFQATLTPNRPGQSGPPGLGAEFNMGMAIGTNELEEYKRTVAMLVFGAFEEYTEFDVAREVEDAYENSRASVVQKENKETQVKTETMIMKSIKLRVRRRQRRALELVLVLSKICEKQVGAIAALLPIVVVGNNSTKLKKERKGQELGSGLENEGREHNSTRNNTKDILQRNQKHE</sequence>
<accession>A0A1R1PSG4</accession>
<dbReference type="InterPro" id="IPR026003">
    <property type="entry name" value="Cohesin_HEAT"/>
</dbReference>
<evidence type="ECO:0000313" key="3">
    <source>
        <dbReference type="Proteomes" id="UP000188320"/>
    </source>
</evidence>
<name>A0A1R1PSG4_ZANCU</name>
<proteinExistence type="predicted"/>
<dbReference type="InterPro" id="IPR016024">
    <property type="entry name" value="ARM-type_fold"/>
</dbReference>
<dbReference type="GO" id="GO:0061775">
    <property type="term" value="F:cohesin loader activity"/>
    <property type="evidence" value="ECO:0007669"/>
    <property type="project" value="InterPro"/>
</dbReference>